<gene>
    <name evidence="2" type="ORF">TSPGSL018_12995</name>
</gene>
<evidence type="ECO:0000256" key="1">
    <source>
        <dbReference type="SAM" id="MobiDB-lite"/>
    </source>
</evidence>
<evidence type="ECO:0008006" key="3">
    <source>
        <dbReference type="Google" id="ProtNLM"/>
    </source>
</evidence>
<reference evidence="2" key="1">
    <citation type="submission" date="2014-05" db="EMBL/GenBank/DDBJ databases">
        <title>The transcriptome of the halophilic microalga Tetraselmis sp. GSL018 isolated from the Great Salt Lake, Utah.</title>
        <authorList>
            <person name="Jinkerson R.E."/>
            <person name="D'Adamo S."/>
            <person name="Posewitz M.C."/>
        </authorList>
    </citation>
    <scope>NUCLEOTIDE SEQUENCE</scope>
    <source>
        <strain evidence="2">GSL018</strain>
    </source>
</reference>
<dbReference type="EMBL" id="GBEZ01006040">
    <property type="protein sequence ID" value="JAC79329.1"/>
    <property type="molecule type" value="Transcribed_RNA"/>
</dbReference>
<dbReference type="AlphaFoldDB" id="A0A061S8G6"/>
<sequence length="259" mass="28597">MPSYLPVHRSDSSRPIQSIRPPRLFSTLSPALHSPDPVPIPLVPPDAPTPLIHLLVHLLPLPPRLSPQRWPGPHRNRRPSAPPLKTPVGSARAPRAGQEVTISYGSWPNDFFYLLFGFVPAGNPFDTVVLFDGPRDLFLSVNSIAKKHGKYFIEQGPELDAAVERFESDLGDGYDRLAVTREDLELRVMVALAFVAVSHPTLRDLLVEQCKRKLKLFEASPGLGSADKKRLSNNLRTSLEYCAGKAELLRNALIALGEA</sequence>
<protein>
    <recommendedName>
        <fullName evidence="3">Rubisco LSMT substrate-binding domain-containing protein</fullName>
    </recommendedName>
</protein>
<organism evidence="2">
    <name type="scientific">Tetraselmis sp. GSL018</name>
    <dbReference type="NCBI Taxonomy" id="582737"/>
    <lineage>
        <taxon>Eukaryota</taxon>
        <taxon>Viridiplantae</taxon>
        <taxon>Chlorophyta</taxon>
        <taxon>core chlorophytes</taxon>
        <taxon>Chlorodendrophyceae</taxon>
        <taxon>Chlorodendrales</taxon>
        <taxon>Chlorodendraceae</taxon>
        <taxon>Tetraselmis</taxon>
    </lineage>
</organism>
<name>A0A061S8G6_9CHLO</name>
<feature type="region of interest" description="Disordered" evidence="1">
    <location>
        <begin position="1"/>
        <end position="20"/>
    </location>
</feature>
<feature type="region of interest" description="Disordered" evidence="1">
    <location>
        <begin position="67"/>
        <end position="92"/>
    </location>
</feature>
<proteinExistence type="predicted"/>
<accession>A0A061S8G6</accession>
<evidence type="ECO:0000313" key="2">
    <source>
        <dbReference type="EMBL" id="JAC79329.1"/>
    </source>
</evidence>